<proteinExistence type="predicted"/>
<evidence type="ECO:0000313" key="1">
    <source>
        <dbReference type="EMBL" id="KAA4755705.1"/>
    </source>
</evidence>
<comment type="caution">
    <text evidence="1">The sequence shown here is derived from an EMBL/GenBank/DDBJ whole genome shotgun (WGS) entry which is preliminary data.</text>
</comment>
<dbReference type="EMBL" id="VWEQ01000002">
    <property type="protein sequence ID" value="KAA4755705.1"/>
    <property type="molecule type" value="Genomic_DNA"/>
</dbReference>
<sequence>MKTFKFYILAEDYTFNIMLEDKIIDDELYVVTSSLRHPTFAPEEGVYDGIGRFGDKHQYMLSDDFQKSVESFSFYISSKLKPVTIELLYDSLIKECEKYIQQNGSLYFHEMLKYVDIFILIVKAIYDLDTTNYHATYQKAVQLVLSKYPHQIYFKDLLRGKYTWADIMK</sequence>
<organism evidence="1 2">
    <name type="scientific">Bacteroides fragilis</name>
    <dbReference type="NCBI Taxonomy" id="817"/>
    <lineage>
        <taxon>Bacteria</taxon>
        <taxon>Pseudomonadati</taxon>
        <taxon>Bacteroidota</taxon>
        <taxon>Bacteroidia</taxon>
        <taxon>Bacteroidales</taxon>
        <taxon>Bacteroidaceae</taxon>
        <taxon>Bacteroides</taxon>
    </lineage>
</organism>
<gene>
    <name evidence="1" type="ORF">F3B44_03605</name>
</gene>
<evidence type="ECO:0000313" key="2">
    <source>
        <dbReference type="Proteomes" id="UP000479773"/>
    </source>
</evidence>
<dbReference type="AlphaFoldDB" id="A0A5M5PNQ1"/>
<protein>
    <submittedName>
        <fullName evidence="1">Uncharacterized protein</fullName>
    </submittedName>
</protein>
<dbReference type="Proteomes" id="UP000479773">
    <property type="component" value="Unassembled WGS sequence"/>
</dbReference>
<name>A0A5M5PNQ1_BACFG</name>
<accession>A0A5M5PNQ1</accession>
<reference evidence="1 2" key="1">
    <citation type="journal article" date="2019" name="Nat. Med.">
        <title>A library of human gut bacterial isolates paired with longitudinal multiomics data enables mechanistic microbiome research.</title>
        <authorList>
            <person name="Poyet M."/>
            <person name="Groussin M."/>
            <person name="Gibbons S.M."/>
            <person name="Avila-Pacheco J."/>
            <person name="Jiang X."/>
            <person name="Kearney S.M."/>
            <person name="Perrotta A.R."/>
            <person name="Berdy B."/>
            <person name="Zhao S."/>
            <person name="Lieberman T.D."/>
            <person name="Swanson P.K."/>
            <person name="Smith M."/>
            <person name="Roesemann S."/>
            <person name="Alexander J.E."/>
            <person name="Rich S.A."/>
            <person name="Livny J."/>
            <person name="Vlamakis H."/>
            <person name="Clish C."/>
            <person name="Bullock K."/>
            <person name="Deik A."/>
            <person name="Scott J."/>
            <person name="Pierce K.A."/>
            <person name="Xavier R.J."/>
            <person name="Alm E.J."/>
        </authorList>
    </citation>
    <scope>NUCLEOTIDE SEQUENCE [LARGE SCALE GENOMIC DNA]</scope>
    <source>
        <strain evidence="1 2">BIOML-A106</strain>
    </source>
</reference>